<feature type="compositionally biased region" description="Polar residues" evidence="1">
    <location>
        <begin position="135"/>
        <end position="145"/>
    </location>
</feature>
<dbReference type="EMBL" id="NWUJ01000016">
    <property type="protein sequence ID" value="PFH31167.1"/>
    <property type="molecule type" value="Genomic_DNA"/>
</dbReference>
<feature type="compositionally biased region" description="Polar residues" evidence="1">
    <location>
        <begin position="717"/>
        <end position="733"/>
    </location>
</feature>
<dbReference type="GeneID" id="40308093"/>
<dbReference type="VEuPathDB" id="ToxoDB:BESB_030410"/>
<feature type="compositionally biased region" description="Low complexity" evidence="1">
    <location>
        <begin position="523"/>
        <end position="533"/>
    </location>
</feature>
<feature type="compositionally biased region" description="Gly residues" evidence="1">
    <location>
        <begin position="282"/>
        <end position="291"/>
    </location>
</feature>
<feature type="compositionally biased region" description="Polar residues" evidence="1">
    <location>
        <begin position="312"/>
        <end position="334"/>
    </location>
</feature>
<feature type="compositionally biased region" description="Low complexity" evidence="1">
    <location>
        <begin position="698"/>
        <end position="715"/>
    </location>
</feature>
<evidence type="ECO:0000313" key="3">
    <source>
        <dbReference type="Proteomes" id="UP000224006"/>
    </source>
</evidence>
<dbReference type="KEGG" id="bbes:BESB_030410"/>
<accession>A0A2A9M697</accession>
<feature type="region of interest" description="Disordered" evidence="1">
    <location>
        <begin position="252"/>
        <end position="396"/>
    </location>
</feature>
<feature type="region of interest" description="Disordered" evidence="1">
    <location>
        <begin position="122"/>
        <end position="160"/>
    </location>
</feature>
<feature type="compositionally biased region" description="Basic and acidic residues" evidence="1">
    <location>
        <begin position="587"/>
        <end position="598"/>
    </location>
</feature>
<evidence type="ECO:0000256" key="1">
    <source>
        <dbReference type="SAM" id="MobiDB-lite"/>
    </source>
</evidence>
<gene>
    <name evidence="2" type="ORF">BESB_030410</name>
</gene>
<reference evidence="2 3" key="1">
    <citation type="submission" date="2017-09" db="EMBL/GenBank/DDBJ databases">
        <title>Genome sequencing of Besnoitia besnoiti strain Bb-Ger1.</title>
        <authorList>
            <person name="Schares G."/>
            <person name="Venepally P."/>
            <person name="Lorenzi H.A."/>
        </authorList>
    </citation>
    <scope>NUCLEOTIDE SEQUENCE [LARGE SCALE GENOMIC DNA]</scope>
    <source>
        <strain evidence="2 3">Bb-Ger1</strain>
    </source>
</reference>
<feature type="region of interest" description="Disordered" evidence="1">
    <location>
        <begin position="430"/>
        <end position="751"/>
    </location>
</feature>
<dbReference type="RefSeq" id="XP_029215176.1">
    <property type="nucleotide sequence ID" value="XM_029361709.1"/>
</dbReference>
<evidence type="ECO:0000313" key="2">
    <source>
        <dbReference type="EMBL" id="PFH31167.1"/>
    </source>
</evidence>
<protein>
    <submittedName>
        <fullName evidence="2">Uncharacterized protein</fullName>
    </submittedName>
</protein>
<comment type="caution">
    <text evidence="2">The sequence shown here is derived from an EMBL/GenBank/DDBJ whole genome shotgun (WGS) entry which is preliminary data.</text>
</comment>
<organism evidence="2 3">
    <name type="scientific">Besnoitia besnoiti</name>
    <name type="common">Apicomplexan protozoan</name>
    <dbReference type="NCBI Taxonomy" id="94643"/>
    <lineage>
        <taxon>Eukaryota</taxon>
        <taxon>Sar</taxon>
        <taxon>Alveolata</taxon>
        <taxon>Apicomplexa</taxon>
        <taxon>Conoidasida</taxon>
        <taxon>Coccidia</taxon>
        <taxon>Eucoccidiorida</taxon>
        <taxon>Eimeriorina</taxon>
        <taxon>Sarcocystidae</taxon>
        <taxon>Besnoitia</taxon>
    </lineage>
</organism>
<keyword evidence="3" id="KW-1185">Reference proteome</keyword>
<name>A0A2A9M697_BESBE</name>
<feature type="compositionally biased region" description="Low complexity" evidence="1">
    <location>
        <begin position="430"/>
        <end position="444"/>
    </location>
</feature>
<dbReference type="AlphaFoldDB" id="A0A2A9M697"/>
<dbReference type="OrthoDB" id="10334150at2759"/>
<feature type="compositionally biased region" description="Basic and acidic residues" evidence="1">
    <location>
        <begin position="348"/>
        <end position="360"/>
    </location>
</feature>
<proteinExistence type="predicted"/>
<dbReference type="Proteomes" id="UP000224006">
    <property type="component" value="Chromosome XIII"/>
</dbReference>
<sequence length="766" mass="80118">MREAYLDAHWRARTHTMHVDNVYVPLSDYRALPVAKTHVRFGCHPTDRPVQASGCSGPSDVHASADKAASYGRSDSLAGIDGIPSGAAASRHAGKTHWPSFSHRRAEGDCVLVCGGASAERGTAEAMTAPPPPSRSGQTPFSSDDLSGPNAGPTQNGDSSWLRQHARYEAEWPKMPLYATAYACAWEFTCCPWCKTSSAASQESCGIDEFGADTDDDADFGPVLRPQEAEARPRPLVAGAERCFAQKERGVVAFGEEGQDDKATPRANPKPTTGDEKPPFGPGGDPGGGGVHNLPSRNGRHRRAKGKPPGTRLSSLPSPRVQTQSLASRETSNAEGAAARESPNAMPREPDKGVRQHEARASCVIHAGAPADFTPSEAQGATSAARGAGTPGEKSHPISYAAAAAAASHKAQAGRAAKALQGMRAPAVLTKNAANPATPPAAKKGVITAGSQAFQLRPEEENAGAHAPPGKSREKLDVSAATVGARETLPGEGSAGGTRPYALPQTRGGGGTPRGPRGPNPAAPATQTNASAAWKQSHTRLVDPRRRPPNAPASARHPTVAPWTSGLDGPAAPPRGPTTQGQLPQRPQDRRTANRGTKELAPVPKRALEKTKFTSGDPSAGESRGGRKASRKHSQAQPRDQIRRHPLADGGRSAGESVSPKTRTPAASPLSSPAPFTVSLLGPHLHGASPRRHTTLQSSSSVESSPLAAATPPALFFNTSSFTGNTQKKTFPSRQAEPLHKAAAPDYVSPASPCLQVWGYRQRRLR</sequence>
<feature type="compositionally biased region" description="Low complexity" evidence="1">
    <location>
        <begin position="665"/>
        <end position="675"/>
    </location>
</feature>